<accession>A0A6L2JTX9</accession>
<keyword evidence="1" id="KW-0175">Coiled coil</keyword>
<name>A0A6L2JTX9_TANCI</name>
<comment type="caution">
    <text evidence="2">The sequence shown here is derived from an EMBL/GenBank/DDBJ whole genome shotgun (WGS) entry which is preliminary data.</text>
</comment>
<reference evidence="2" key="1">
    <citation type="journal article" date="2019" name="Sci. Rep.">
        <title>Draft genome of Tanacetum cinerariifolium, the natural source of mosquito coil.</title>
        <authorList>
            <person name="Yamashiro T."/>
            <person name="Shiraishi A."/>
            <person name="Satake H."/>
            <person name="Nakayama K."/>
        </authorList>
    </citation>
    <scope>NUCLEOTIDE SEQUENCE</scope>
</reference>
<evidence type="ECO:0000256" key="1">
    <source>
        <dbReference type="SAM" id="Coils"/>
    </source>
</evidence>
<sequence>MAYTTLSSLSSSSSDFESVEERLVFYKKNEDVLIDQINVLNLDVKLRDKVLAEYTKKLEKAKKERDELKLILEKLQNSSKSLNALLESQVSDKDKTGVGYKTDSPAVEGFVNSSKILETQENQSDKGYYEVPPPFIGNYMPPNTVKTGNVKGRVSKEEPKPAKKNSFNPPIIEDWVSESEEEDEPKFQKQVKPSFPKIEFVKAKDQNQSFRKPVNTAKGKVVVNAVKGNRFNAVKGKQGSIFEERDFDVQAMMDVDYELATRLRAEEQR</sequence>
<gene>
    <name evidence="2" type="ORF">Tci_011995</name>
</gene>
<proteinExistence type="predicted"/>
<dbReference type="AlphaFoldDB" id="A0A6L2JTX9"/>
<organism evidence="2">
    <name type="scientific">Tanacetum cinerariifolium</name>
    <name type="common">Dalmatian daisy</name>
    <name type="synonym">Chrysanthemum cinerariifolium</name>
    <dbReference type="NCBI Taxonomy" id="118510"/>
    <lineage>
        <taxon>Eukaryota</taxon>
        <taxon>Viridiplantae</taxon>
        <taxon>Streptophyta</taxon>
        <taxon>Embryophyta</taxon>
        <taxon>Tracheophyta</taxon>
        <taxon>Spermatophyta</taxon>
        <taxon>Magnoliopsida</taxon>
        <taxon>eudicotyledons</taxon>
        <taxon>Gunneridae</taxon>
        <taxon>Pentapetalae</taxon>
        <taxon>asterids</taxon>
        <taxon>campanulids</taxon>
        <taxon>Asterales</taxon>
        <taxon>Asteraceae</taxon>
        <taxon>Asteroideae</taxon>
        <taxon>Anthemideae</taxon>
        <taxon>Anthemidinae</taxon>
        <taxon>Tanacetum</taxon>
    </lineage>
</organism>
<feature type="coiled-coil region" evidence="1">
    <location>
        <begin position="51"/>
        <end position="85"/>
    </location>
</feature>
<evidence type="ECO:0000313" key="2">
    <source>
        <dbReference type="EMBL" id="GEU40017.1"/>
    </source>
</evidence>
<protein>
    <submittedName>
        <fullName evidence="2">Uncharacterized protein</fullName>
    </submittedName>
</protein>
<dbReference type="EMBL" id="BKCJ010001248">
    <property type="protein sequence ID" value="GEU40017.1"/>
    <property type="molecule type" value="Genomic_DNA"/>
</dbReference>